<sequence>MLFRNTLFTLLATASTAFAANDDDFPYIEVVGNKFFYSNNGSQFYMKGVAYQKDTSNVTDGAKFIDPLAHDSTCERDIPYLKELGTNLIRVYALDETANHDKCMELLQEAGIYVLADLSAPNISIITTDPTWTFDLYDRYVKIIDELSPYNNVMGFFAGNEVITNSSNADAAAFVKAAVRDTKAYIRDNVDRYIPVGYSANDDAETRVPSADYFACGDDDVKADFYGINMYEWCGKSSFEKSGFKDRTEEFSNLTIPVFFSEYGCNEVQPRLFTEVGTLYSSDMTDVWSGGIVYMYFEEDNNYGLVTIENNEVSTLADFDNLKSELANIDPTYATMSDASASATELSCPTGNANWKVSNNLPPTPDKQVCLCLESSLDCVVADDIDEEDYGDLFGVLCGLIDCSDISVDSVNGTYGAFSYCSPKEKLSYLLNKYYEENGSNNSACDFDGSATLMESASVQATATNCNALVSSASAAATKPSSNNASGSSGSKSSSGSGSSTGSASSSSSRGAAAAISPVVLTNSQFTICAILSTVFLGALSAFIF</sequence>
<reference evidence="1" key="1">
    <citation type="submission" date="2023-04" db="EMBL/GenBank/DDBJ databases">
        <title>Candida boidinii NBRC 1967.</title>
        <authorList>
            <person name="Ichikawa N."/>
            <person name="Sato H."/>
            <person name="Tonouchi N."/>
        </authorList>
    </citation>
    <scope>NUCLEOTIDE SEQUENCE</scope>
    <source>
        <strain evidence="1">NBRC 1967</strain>
    </source>
</reference>
<dbReference type="Proteomes" id="UP001165101">
    <property type="component" value="Unassembled WGS sequence"/>
</dbReference>
<dbReference type="EMBL" id="BSXV01002030">
    <property type="protein sequence ID" value="GME94664.1"/>
    <property type="molecule type" value="Genomic_DNA"/>
</dbReference>
<name>A0ACB5TT46_CANBO</name>
<keyword evidence="2" id="KW-1185">Reference proteome</keyword>
<comment type="caution">
    <text evidence="1">The sequence shown here is derived from an EMBL/GenBank/DDBJ whole genome shotgun (WGS) entry which is preliminary data.</text>
</comment>
<protein>
    <submittedName>
        <fullName evidence="1">Unnamed protein product</fullName>
    </submittedName>
</protein>
<gene>
    <name evidence="1" type="ORF">Cboi01_000360500</name>
</gene>
<organism evidence="1 2">
    <name type="scientific">Candida boidinii</name>
    <name type="common">Yeast</name>
    <dbReference type="NCBI Taxonomy" id="5477"/>
    <lineage>
        <taxon>Eukaryota</taxon>
        <taxon>Fungi</taxon>
        <taxon>Dikarya</taxon>
        <taxon>Ascomycota</taxon>
        <taxon>Saccharomycotina</taxon>
        <taxon>Pichiomycetes</taxon>
        <taxon>Pichiales</taxon>
        <taxon>Pichiaceae</taxon>
        <taxon>Ogataea</taxon>
        <taxon>Ogataea/Candida clade</taxon>
    </lineage>
</organism>
<accession>A0ACB5TT46</accession>
<proteinExistence type="predicted"/>
<evidence type="ECO:0000313" key="1">
    <source>
        <dbReference type="EMBL" id="GME94664.1"/>
    </source>
</evidence>
<evidence type="ECO:0000313" key="2">
    <source>
        <dbReference type="Proteomes" id="UP001165101"/>
    </source>
</evidence>